<comment type="caution">
    <text evidence="1">The sequence shown here is derived from an EMBL/GenBank/DDBJ whole genome shotgun (WGS) entry which is preliminary data.</text>
</comment>
<proteinExistence type="predicted"/>
<dbReference type="EMBL" id="JAJTJA010000003">
    <property type="protein sequence ID" value="KAH8701883.1"/>
    <property type="molecule type" value="Genomic_DNA"/>
</dbReference>
<reference evidence="1" key="1">
    <citation type="submission" date="2021-12" db="EMBL/GenBank/DDBJ databases">
        <title>Convergent genome expansion in fungi linked to evolution of root-endophyte symbiosis.</title>
        <authorList>
            <consortium name="DOE Joint Genome Institute"/>
            <person name="Ke Y.-H."/>
            <person name="Bonito G."/>
            <person name="Liao H.-L."/>
            <person name="Looney B."/>
            <person name="Rojas-Flechas A."/>
            <person name="Nash J."/>
            <person name="Hameed K."/>
            <person name="Schadt C."/>
            <person name="Martin F."/>
            <person name="Crous P.W."/>
            <person name="Miettinen O."/>
            <person name="Magnuson J.K."/>
            <person name="Labbe J."/>
            <person name="Jacobson D."/>
            <person name="Doktycz M.J."/>
            <person name="Veneault-Fourrey C."/>
            <person name="Kuo A."/>
            <person name="Mondo S."/>
            <person name="Calhoun S."/>
            <person name="Riley R."/>
            <person name="Ohm R."/>
            <person name="LaButti K."/>
            <person name="Andreopoulos B."/>
            <person name="Pangilinan J."/>
            <person name="Nolan M."/>
            <person name="Tritt A."/>
            <person name="Clum A."/>
            <person name="Lipzen A."/>
            <person name="Daum C."/>
            <person name="Barry K."/>
            <person name="Grigoriev I.V."/>
            <person name="Vilgalys R."/>
        </authorList>
    </citation>
    <scope>NUCLEOTIDE SEQUENCE</scope>
    <source>
        <strain evidence="1">PMI_201</strain>
    </source>
</reference>
<evidence type="ECO:0000313" key="1">
    <source>
        <dbReference type="EMBL" id="KAH8701883.1"/>
    </source>
</evidence>
<sequence length="225" mass="25954">MATTTLPKLMIREDFLDYTNLPPKLLALNNWLFDGSLSDGGKPNYQPHRDQYLRRGEYFKVSELNQGTGAPSRTAIKELSRSAVSLADNQIFVDGNTRMAVFVILEYLASVGVLYSRDPVRIYWILARRESDEERYDPADAVEAVAKEVGDSTYRPNGGVSDVKREEYAQKVKRAQNVWKRIEEINQNMKAALTTEQRKNILQEAKRKNAYIYELYRDIYKQALF</sequence>
<dbReference type="Proteomes" id="UP001201262">
    <property type="component" value="Unassembled WGS sequence"/>
</dbReference>
<dbReference type="GeneID" id="70250214"/>
<organism evidence="1 2">
    <name type="scientific">Talaromyces proteolyticus</name>
    <dbReference type="NCBI Taxonomy" id="1131652"/>
    <lineage>
        <taxon>Eukaryota</taxon>
        <taxon>Fungi</taxon>
        <taxon>Dikarya</taxon>
        <taxon>Ascomycota</taxon>
        <taxon>Pezizomycotina</taxon>
        <taxon>Eurotiomycetes</taxon>
        <taxon>Eurotiomycetidae</taxon>
        <taxon>Eurotiales</taxon>
        <taxon>Trichocomaceae</taxon>
        <taxon>Talaromyces</taxon>
        <taxon>Talaromyces sect. Bacilispori</taxon>
    </lineage>
</organism>
<dbReference type="RefSeq" id="XP_046075259.1">
    <property type="nucleotide sequence ID" value="XM_046219927.1"/>
</dbReference>
<keyword evidence="2" id="KW-1185">Reference proteome</keyword>
<evidence type="ECO:0000313" key="2">
    <source>
        <dbReference type="Proteomes" id="UP001201262"/>
    </source>
</evidence>
<gene>
    <name evidence="1" type="ORF">BGW36DRAFT_424181</name>
</gene>
<dbReference type="AlphaFoldDB" id="A0AAD4KXZ9"/>
<evidence type="ECO:0008006" key="3">
    <source>
        <dbReference type="Google" id="ProtNLM"/>
    </source>
</evidence>
<protein>
    <recommendedName>
        <fullName evidence="3">Fido domain-containing protein</fullName>
    </recommendedName>
</protein>
<name>A0AAD4KXZ9_9EURO</name>
<accession>A0AAD4KXZ9</accession>